<dbReference type="PROSITE" id="PS50878">
    <property type="entry name" value="RT_POL"/>
    <property type="match status" value="1"/>
</dbReference>
<dbReference type="InterPro" id="IPR043502">
    <property type="entry name" value="DNA/RNA_pol_sf"/>
</dbReference>
<dbReference type="SUPFAM" id="SSF56672">
    <property type="entry name" value="DNA/RNA polymerases"/>
    <property type="match status" value="1"/>
</dbReference>
<proteinExistence type="predicted"/>
<sequence length="295" mass="33198">MEVTHETTLDLASIGIQSHDLESLDLPFTENEVWATIKSLPSDKAPGPDGFTGRFYKACWPVIKHDILAALKSDGDGRNLHLLNSVLLLLIPKKPDAIQVKDFRPICSLVHSFAKLLTKLLANRLAPKLGCLVSANQSAFIRGRCIHNNFLLVQQMARFLHRQREPRLLLKLDISKAFDSVAWPFLLKVLTHLGFGVRWRDLLYSLLRSSSTRVLLNGTPGDWINHRRGLRQGDLLSSMLFILVMDVLNAVINKASENLLLQPLSRRNMGCQVFLYVESVVLFIHLEAPNLLATI</sequence>
<organism evidence="2 3">
    <name type="scientific">Paspalum notatum var. saurae</name>
    <dbReference type="NCBI Taxonomy" id="547442"/>
    <lineage>
        <taxon>Eukaryota</taxon>
        <taxon>Viridiplantae</taxon>
        <taxon>Streptophyta</taxon>
        <taxon>Embryophyta</taxon>
        <taxon>Tracheophyta</taxon>
        <taxon>Spermatophyta</taxon>
        <taxon>Magnoliopsida</taxon>
        <taxon>Liliopsida</taxon>
        <taxon>Poales</taxon>
        <taxon>Poaceae</taxon>
        <taxon>PACMAD clade</taxon>
        <taxon>Panicoideae</taxon>
        <taxon>Andropogonodae</taxon>
        <taxon>Paspaleae</taxon>
        <taxon>Paspalinae</taxon>
        <taxon>Paspalum</taxon>
    </lineage>
</organism>
<reference evidence="2 3" key="1">
    <citation type="submission" date="2024-02" db="EMBL/GenBank/DDBJ databases">
        <title>High-quality chromosome-scale genome assembly of Pensacola bahiagrass (Paspalum notatum Flugge var. saurae).</title>
        <authorList>
            <person name="Vega J.M."/>
            <person name="Podio M."/>
            <person name="Orjuela J."/>
            <person name="Siena L.A."/>
            <person name="Pessino S.C."/>
            <person name="Combes M.C."/>
            <person name="Mariac C."/>
            <person name="Albertini E."/>
            <person name="Pupilli F."/>
            <person name="Ortiz J.P.A."/>
            <person name="Leblanc O."/>
        </authorList>
    </citation>
    <scope>NUCLEOTIDE SEQUENCE [LARGE SCALE GENOMIC DNA]</scope>
    <source>
        <strain evidence="2">R1</strain>
        <tissue evidence="2">Leaf</tissue>
    </source>
</reference>
<accession>A0AAQ3UPJ7</accession>
<dbReference type="EMBL" id="CP144753">
    <property type="protein sequence ID" value="WVZ95183.1"/>
    <property type="molecule type" value="Genomic_DNA"/>
</dbReference>
<dbReference type="Proteomes" id="UP001341281">
    <property type="component" value="Chromosome 09"/>
</dbReference>
<keyword evidence="3" id="KW-1185">Reference proteome</keyword>
<feature type="domain" description="Reverse transcriptase" evidence="1">
    <location>
        <begin position="72"/>
        <end position="295"/>
    </location>
</feature>
<dbReference type="AlphaFoldDB" id="A0AAQ3UPJ7"/>
<name>A0AAQ3UPJ7_PASNO</name>
<gene>
    <name evidence="2" type="ORF">U9M48_040980</name>
</gene>
<protein>
    <recommendedName>
        <fullName evidence="1">Reverse transcriptase domain-containing protein</fullName>
    </recommendedName>
</protein>
<dbReference type="CDD" id="cd01650">
    <property type="entry name" value="RT_nLTR_like"/>
    <property type="match status" value="1"/>
</dbReference>
<evidence type="ECO:0000313" key="3">
    <source>
        <dbReference type="Proteomes" id="UP001341281"/>
    </source>
</evidence>
<dbReference type="InterPro" id="IPR000477">
    <property type="entry name" value="RT_dom"/>
</dbReference>
<dbReference type="Pfam" id="PF00078">
    <property type="entry name" value="RVT_1"/>
    <property type="match status" value="1"/>
</dbReference>
<evidence type="ECO:0000259" key="1">
    <source>
        <dbReference type="PROSITE" id="PS50878"/>
    </source>
</evidence>
<dbReference type="PANTHER" id="PTHR19446">
    <property type="entry name" value="REVERSE TRANSCRIPTASES"/>
    <property type="match status" value="1"/>
</dbReference>
<evidence type="ECO:0000313" key="2">
    <source>
        <dbReference type="EMBL" id="WVZ95183.1"/>
    </source>
</evidence>